<dbReference type="InterPro" id="IPR036748">
    <property type="entry name" value="MTH938-like_sf"/>
</dbReference>
<dbReference type="PANTHER" id="PTHR21192:SF2">
    <property type="entry name" value="NADH DEHYDROGENASE [UBIQUINONE] 1 ALPHA SUBCOMPLEX ASSEMBLY FACTOR 3"/>
    <property type="match status" value="1"/>
</dbReference>
<dbReference type="Gene3D" id="3.40.1230.10">
    <property type="entry name" value="MTH938-like"/>
    <property type="match status" value="1"/>
</dbReference>
<dbReference type="STRING" id="1134435.AC731_006150"/>
<dbReference type="RefSeq" id="WP_048704092.1">
    <property type="nucleotide sequence ID" value="NZ_CP014646.1"/>
</dbReference>
<protein>
    <recommendedName>
        <fullName evidence="3">Xcc1710-like domain-containing protein</fullName>
    </recommendedName>
</protein>
<dbReference type="CDD" id="cd05560">
    <property type="entry name" value="Xcc1710_like"/>
    <property type="match status" value="1"/>
</dbReference>
<evidence type="ECO:0000313" key="2">
    <source>
        <dbReference type="Proteomes" id="UP000036902"/>
    </source>
</evidence>
<dbReference type="PANTHER" id="PTHR21192">
    <property type="entry name" value="NUCLEAR PROTEIN E3-3"/>
    <property type="match status" value="1"/>
</dbReference>
<dbReference type="Proteomes" id="UP000036902">
    <property type="component" value="Chromosome"/>
</dbReference>
<name>A0A127K3M3_9RHOO</name>
<dbReference type="AlphaFoldDB" id="A0A127K3M3"/>
<reference evidence="2" key="1">
    <citation type="submission" date="2016-03" db="EMBL/GenBank/DDBJ databases">
        <authorList>
            <person name="Ma C."/>
            <person name="Zhou S."/>
            <person name="Yang G."/>
        </authorList>
    </citation>
    <scope>NUCLEOTIDE SEQUENCE [LARGE SCALE GENOMIC DNA]</scope>
    <source>
        <strain evidence="2">SgZ-1</strain>
    </source>
</reference>
<gene>
    <name evidence="1" type="ORF">AC731_006150</name>
</gene>
<keyword evidence="2" id="KW-1185">Reference proteome</keyword>
<proteinExistence type="predicted"/>
<accession>A0A127K3M3</accession>
<evidence type="ECO:0000313" key="1">
    <source>
        <dbReference type="EMBL" id="AMO36556.1"/>
    </source>
</evidence>
<dbReference type="Pfam" id="PF04430">
    <property type="entry name" value="DUF498"/>
    <property type="match status" value="1"/>
</dbReference>
<organism evidence="1 2">
    <name type="scientific">Thauera humireducens</name>
    <dbReference type="NCBI Taxonomy" id="1134435"/>
    <lineage>
        <taxon>Bacteria</taxon>
        <taxon>Pseudomonadati</taxon>
        <taxon>Pseudomonadota</taxon>
        <taxon>Betaproteobacteria</taxon>
        <taxon>Rhodocyclales</taxon>
        <taxon>Zoogloeaceae</taxon>
        <taxon>Thauera</taxon>
    </lineage>
</organism>
<dbReference type="KEGG" id="thu:AC731_006150"/>
<dbReference type="InterPro" id="IPR007523">
    <property type="entry name" value="NDUFAF3/AAMDC"/>
</dbReference>
<sequence>MKLYQDNNANLNVVTGYGDDHVMVNKVRHDGNLILTASQIRTGWAPEARGDLAALRAEDLAAVAELDPEIVIIGTGRRQRFPAPALLRPLIEARIGFEFMDLPAACRTYNILVGEGRSVAVALLFEAAA</sequence>
<dbReference type="EMBL" id="CP014646">
    <property type="protein sequence ID" value="AMO36556.1"/>
    <property type="molecule type" value="Genomic_DNA"/>
</dbReference>
<dbReference type="SUPFAM" id="SSF64076">
    <property type="entry name" value="MTH938-like"/>
    <property type="match status" value="1"/>
</dbReference>
<evidence type="ECO:0008006" key="3">
    <source>
        <dbReference type="Google" id="ProtNLM"/>
    </source>
</evidence>